<evidence type="ECO:0000256" key="3">
    <source>
        <dbReference type="ARBA" id="ARBA00022692"/>
    </source>
</evidence>
<keyword evidence="4 6" id="KW-1133">Transmembrane helix</keyword>
<dbReference type="GO" id="GO:0016020">
    <property type="term" value="C:membrane"/>
    <property type="evidence" value="ECO:0007669"/>
    <property type="project" value="UniProtKB-SubCell"/>
</dbReference>
<evidence type="ECO:0000256" key="5">
    <source>
        <dbReference type="ARBA" id="ARBA00023136"/>
    </source>
</evidence>
<dbReference type="Proteomes" id="UP000786811">
    <property type="component" value="Unassembled WGS sequence"/>
</dbReference>
<dbReference type="OrthoDB" id="364779at2759"/>
<gene>
    <name evidence="9" type="ORF">HICCMSTLAB_LOCUS5770</name>
</gene>
<protein>
    <submittedName>
        <fullName evidence="9">Similar to RUSF1: RUS family member 1 (Homo sapiens)</fullName>
    </submittedName>
</protein>
<keyword evidence="10" id="KW-1185">Reference proteome</keyword>
<organism evidence="9 10">
    <name type="scientific">Cotesia congregata</name>
    <name type="common">Parasitoid wasp</name>
    <name type="synonym">Apanteles congregatus</name>
    <dbReference type="NCBI Taxonomy" id="51543"/>
    <lineage>
        <taxon>Eukaryota</taxon>
        <taxon>Metazoa</taxon>
        <taxon>Ecdysozoa</taxon>
        <taxon>Arthropoda</taxon>
        <taxon>Hexapoda</taxon>
        <taxon>Insecta</taxon>
        <taxon>Pterygota</taxon>
        <taxon>Neoptera</taxon>
        <taxon>Endopterygota</taxon>
        <taxon>Hymenoptera</taxon>
        <taxon>Apocrita</taxon>
        <taxon>Ichneumonoidea</taxon>
        <taxon>Braconidae</taxon>
        <taxon>Microgastrinae</taxon>
        <taxon>Cotesia</taxon>
    </lineage>
</organism>
<evidence type="ECO:0000313" key="9">
    <source>
        <dbReference type="EMBL" id="CAG5090858.1"/>
    </source>
</evidence>
<reference evidence="9" key="1">
    <citation type="submission" date="2021-04" db="EMBL/GenBank/DDBJ databases">
        <authorList>
            <person name="Chebbi M.A.C M."/>
        </authorList>
    </citation>
    <scope>NUCLEOTIDE SEQUENCE</scope>
</reference>
<dbReference type="Pfam" id="PF04884">
    <property type="entry name" value="UVB_sens_prot"/>
    <property type="match status" value="1"/>
</dbReference>
<evidence type="ECO:0000256" key="1">
    <source>
        <dbReference type="ARBA" id="ARBA00004370"/>
    </source>
</evidence>
<evidence type="ECO:0000259" key="8">
    <source>
        <dbReference type="Pfam" id="PF24160"/>
    </source>
</evidence>
<feature type="transmembrane region" description="Helical" evidence="6">
    <location>
        <begin position="214"/>
        <end position="232"/>
    </location>
</feature>
<dbReference type="PANTHER" id="PTHR12770:SF31">
    <property type="entry name" value="RUS FAMILY MEMBER 1"/>
    <property type="match status" value="1"/>
</dbReference>
<name>A0A8J2HB95_COTCN</name>
<dbReference type="InterPro" id="IPR055412">
    <property type="entry name" value="UVB_sens_C"/>
</dbReference>
<comment type="similarity">
    <text evidence="2">Belongs to the RUS1 family.</text>
</comment>
<dbReference type="PANTHER" id="PTHR12770">
    <property type="entry name" value="RUS1 FAMILY PROTEIN C16ORF58"/>
    <property type="match status" value="1"/>
</dbReference>
<evidence type="ECO:0000256" key="2">
    <source>
        <dbReference type="ARBA" id="ARBA00007558"/>
    </source>
</evidence>
<feature type="domain" description="Root UVB sensitive protein C-terminal" evidence="8">
    <location>
        <begin position="281"/>
        <end position="463"/>
    </location>
</feature>
<dbReference type="InterPro" id="IPR006968">
    <property type="entry name" value="RUS_fam"/>
</dbReference>
<comment type="caution">
    <text evidence="9">The sequence shown here is derived from an EMBL/GenBank/DDBJ whole genome shotgun (WGS) entry which is preliminary data.</text>
</comment>
<evidence type="ECO:0000256" key="4">
    <source>
        <dbReference type="ARBA" id="ARBA00022989"/>
    </source>
</evidence>
<dbReference type="Pfam" id="PF24160">
    <property type="entry name" value="UVB_sens_C"/>
    <property type="match status" value="1"/>
</dbReference>
<sequence>MARKILFCEIYGNDEKKNIFIKSEQHLALEKNNAIITNETHLFNLKSFLKKVFLPQGFPDSVHPDYIPYQIWDTIQAFASTVLGALTTHSVLQSVGVGESTATASAAAISWILKDGTGMIGRIIFTWWKSIELDAQCKKWRLTADILNDLAMGIELTLPSMHSSSVTMLLCLSTAMKSIVGVAGGATRAALTQHQALKGNVGDVSAKDGSQETFINLIGSFVGIFLISYIPNAFLIEMYLILVTIHIYANYSAVKVLTFNSLNEDRLILLFHNYINDGIIYDTKLINQQESLLPFHNSPKQYSGFSIKLGISLSEIIKNPRINNIEYLTKLMNHFRKKSFLIIPDVKKEIIYVILRKNVLSVNILEAYFNAYIYAKFINLQLNRKENVIDAIKSQGRSFLNKLYTLSESNVFNGDRRQFTLEPSISLDSIIDDEFKHWYKLLQKNEWLDDSNLLPVNNWRGEWDT</sequence>
<feature type="domain" description="Protein root UVB sensitive/RUS" evidence="7">
    <location>
        <begin position="44"/>
        <end position="277"/>
    </location>
</feature>
<dbReference type="AlphaFoldDB" id="A0A8J2HB95"/>
<evidence type="ECO:0000313" key="10">
    <source>
        <dbReference type="Proteomes" id="UP000786811"/>
    </source>
</evidence>
<keyword evidence="5 6" id="KW-0472">Membrane</keyword>
<feature type="non-terminal residue" evidence="9">
    <location>
        <position position="1"/>
    </location>
</feature>
<comment type="subcellular location">
    <subcellularLocation>
        <location evidence="1">Membrane</location>
    </subcellularLocation>
</comment>
<dbReference type="InterPro" id="IPR054549">
    <property type="entry name" value="UVB_sens_RUS_dom"/>
</dbReference>
<proteinExistence type="inferred from homology"/>
<keyword evidence="3 6" id="KW-0812">Transmembrane</keyword>
<accession>A0A8J2HB95</accession>
<evidence type="ECO:0000256" key="6">
    <source>
        <dbReference type="SAM" id="Phobius"/>
    </source>
</evidence>
<dbReference type="EMBL" id="CAJNRD030001119">
    <property type="protein sequence ID" value="CAG5090858.1"/>
    <property type="molecule type" value="Genomic_DNA"/>
</dbReference>
<evidence type="ECO:0000259" key="7">
    <source>
        <dbReference type="Pfam" id="PF04884"/>
    </source>
</evidence>